<dbReference type="Pfam" id="PF06279">
    <property type="entry name" value="DUF1033"/>
    <property type="match status" value="1"/>
</dbReference>
<keyword evidence="2" id="KW-1185">Reference proteome</keyword>
<dbReference type="EMBL" id="JAXQNN010000002">
    <property type="protein sequence ID" value="MDZ5711892.1"/>
    <property type="molecule type" value="Genomic_DNA"/>
</dbReference>
<proteinExistence type="predicted"/>
<dbReference type="RefSeq" id="WP_322420892.1">
    <property type="nucleotide sequence ID" value="NZ_JAXQNN010000002.1"/>
</dbReference>
<organism evidence="1 2">
    <name type="scientific">Jeotgalibacillus haloalkalitolerans</name>
    <dbReference type="NCBI Taxonomy" id="3104292"/>
    <lineage>
        <taxon>Bacteria</taxon>
        <taxon>Bacillati</taxon>
        <taxon>Bacillota</taxon>
        <taxon>Bacilli</taxon>
        <taxon>Bacillales</taxon>
        <taxon>Caryophanaceae</taxon>
        <taxon>Jeotgalibacillus</taxon>
    </lineage>
</organism>
<dbReference type="Proteomes" id="UP001292084">
    <property type="component" value="Unassembled WGS sequence"/>
</dbReference>
<name>A0ABU5KKV3_9BACL</name>
<comment type="caution">
    <text evidence="1">The sequence shown here is derived from an EMBL/GenBank/DDBJ whole genome shotgun (WGS) entry which is preliminary data.</text>
</comment>
<evidence type="ECO:0000313" key="2">
    <source>
        <dbReference type="Proteomes" id="UP001292084"/>
    </source>
</evidence>
<gene>
    <name evidence="1" type="ORF">UFB30_06610</name>
</gene>
<protein>
    <submittedName>
        <fullName evidence="1">DUF1033 family protein</fullName>
    </submittedName>
</protein>
<reference evidence="1 2" key="1">
    <citation type="submission" date="2023-12" db="EMBL/GenBank/DDBJ databases">
        <title>Jeotgalibacillus haloalkaliphilus sp. nov., a novel salt-tolerant bacteria, isolated from the estuary of the Fenhe River into the Yellow River.</title>
        <authorList>
            <person name="Li Y."/>
        </authorList>
    </citation>
    <scope>NUCLEOTIDE SEQUENCE [LARGE SCALE GENOMIC DNA]</scope>
    <source>
        <strain evidence="1 2">HH7-29</strain>
    </source>
</reference>
<sequence length="118" mass="14495">MWRIVQLKSDAEPWWFLEGWESDITVEWTFNTKHEALEFYRDKMHENLARYDHARVKRGTQAAFWNEDEFFFCEDCDEDLQVYHGYILFSQGEPYIRDKMTEEDKQFFEAIFSQKKEA</sequence>
<dbReference type="InterPro" id="IPR010434">
    <property type="entry name" value="DUF1033"/>
</dbReference>
<accession>A0ABU5KKV3</accession>
<evidence type="ECO:0000313" key="1">
    <source>
        <dbReference type="EMBL" id="MDZ5711892.1"/>
    </source>
</evidence>